<evidence type="ECO:0000313" key="1">
    <source>
        <dbReference type="EMBL" id="CAE6478784.1"/>
    </source>
</evidence>
<reference evidence="1" key="1">
    <citation type="submission" date="2021-01" db="EMBL/GenBank/DDBJ databases">
        <authorList>
            <person name="Kaushik A."/>
        </authorList>
    </citation>
    <scope>NUCLEOTIDE SEQUENCE</scope>
    <source>
        <strain evidence="1">AG4-RS23</strain>
    </source>
</reference>
<comment type="caution">
    <text evidence="1">The sequence shown here is derived from an EMBL/GenBank/DDBJ whole genome shotgun (WGS) entry which is preliminary data.</text>
</comment>
<dbReference type="Proteomes" id="UP000663861">
    <property type="component" value="Unassembled WGS sequence"/>
</dbReference>
<proteinExistence type="predicted"/>
<evidence type="ECO:0000313" key="2">
    <source>
        <dbReference type="Proteomes" id="UP000663861"/>
    </source>
</evidence>
<protein>
    <submittedName>
        <fullName evidence="1">Uncharacterized protein</fullName>
    </submittedName>
</protein>
<name>A0A8H3C9P0_9AGAM</name>
<sequence length="225" mass="26039">MIPNVTDLHLKLISTFIANNTNIAHPPRLFPPKICSSLKRLALQRVIISLPRTYTARIGAIYEELALALPNVEFLHLRVGKYPLYFEDFKFLSSHMKRLRHLAATFDILYWPQKRDPLLDSDFSPSPSTLYLEGTMQRVNPGEGDVQRVANGLHQLWPKGVYYCPWATRKCEESFWLQLNDAIARLRASQGLEKAVAMSRYGGRKYIAERITPELPRFTYRRSFD</sequence>
<dbReference type="EMBL" id="CAJMWY010001946">
    <property type="protein sequence ID" value="CAE6478784.1"/>
    <property type="molecule type" value="Genomic_DNA"/>
</dbReference>
<accession>A0A8H3C9P0</accession>
<organism evidence="1 2">
    <name type="scientific">Rhizoctonia solani</name>
    <dbReference type="NCBI Taxonomy" id="456999"/>
    <lineage>
        <taxon>Eukaryota</taxon>
        <taxon>Fungi</taxon>
        <taxon>Dikarya</taxon>
        <taxon>Basidiomycota</taxon>
        <taxon>Agaricomycotina</taxon>
        <taxon>Agaricomycetes</taxon>
        <taxon>Cantharellales</taxon>
        <taxon>Ceratobasidiaceae</taxon>
        <taxon>Rhizoctonia</taxon>
    </lineage>
</organism>
<dbReference type="AlphaFoldDB" id="A0A8H3C9P0"/>
<gene>
    <name evidence="1" type="ORF">RDB_LOCUS95255</name>
</gene>